<sequence length="664" mass="75925">MPTYRYLKGYTLDPSFSTLLSTYTVNEKVYRVRWEDGVEPGPKGDYVAVIDFDPANQCWYRPVDINHVEVLSQNGLSPSEGNPQFHQQFVYTIAMRIIEVFEDALGRKIIWRPRLSEDDTGKYNEEYIPHLKLYPHALLEPNAYYTPDKKSILFGYFKAKDLLQGINVPGGTVFTCLSPDIIAHEMCHAILDSIHPHFIENTNADVGAFHEAFADTIALLERLNNRDLVVHQLAFAKGKLDNESIFGELATQVGQAIDYGHTALRSAIGIQSEDGWERRVPDRTALGNATQVHDRGAIFVACIFDAFIRLYDHRTNDLFRIANPNGSPDRRLHPDLVQRLATEVMEISQNLLKICIQALDFVPPCDITFGDYIRALITADFEMAPEDDGGYRVALIEAFREWGFQIDRVNTMSVDSLRWNPTSEMFDSEFDTLALSIIIENLKPIIRELLGLKDRKNIYEKTKEINAILHGIITKGLDPQKKGENRFASSLTDYYSAYDSQLGSHREKIEQMKEMHNPDWIGFLEKLGLLPTMKHEHRYEGEPIPFNPDFKLQVLNVRPVYRSSREGMRIDQVVVTLLQTMRVEKNGHELDGLKFRGGCTLVFDLSEKSVLNYAIVKRLGSQRRLKAQLEYQLGMDNVYLNQASYMDSDLAFQPLSIQNLHAHE</sequence>
<reference evidence="1" key="2">
    <citation type="submission" date="2020-03" db="EMBL/GenBank/DDBJ databases">
        <title>Flavobacteriaceae bacterium strain TP-CH-4, a member of the family Flavobacteriaceae isolated from a deep-sea seamount.</title>
        <authorList>
            <person name="Zhang D.-C."/>
        </authorList>
    </citation>
    <scope>NUCLEOTIDE SEQUENCE</scope>
    <source>
        <strain evidence="1">TP-CH-4</strain>
    </source>
</reference>
<dbReference type="AlphaFoldDB" id="A0A967APW8"/>
<evidence type="ECO:0008006" key="3">
    <source>
        <dbReference type="Google" id="ProtNLM"/>
    </source>
</evidence>
<comment type="caution">
    <text evidence="1">The sequence shown here is derived from an EMBL/GenBank/DDBJ whole genome shotgun (WGS) entry which is preliminary data.</text>
</comment>
<accession>A0A967APW8</accession>
<reference evidence="1" key="1">
    <citation type="submission" date="2019-07" db="EMBL/GenBank/DDBJ databases">
        <authorList>
            <person name="De-Chao Zhang Q."/>
        </authorList>
    </citation>
    <scope>NUCLEOTIDE SEQUENCE</scope>
    <source>
        <strain evidence="1">TP-CH-4</strain>
    </source>
</reference>
<protein>
    <recommendedName>
        <fullName evidence="3">Peptidase M4</fullName>
    </recommendedName>
</protein>
<dbReference type="EMBL" id="VIKU02000001">
    <property type="protein sequence ID" value="NHF58044.1"/>
    <property type="molecule type" value="Genomic_DNA"/>
</dbReference>
<evidence type="ECO:0000313" key="2">
    <source>
        <dbReference type="Proteomes" id="UP000707206"/>
    </source>
</evidence>
<proteinExistence type="predicted"/>
<dbReference type="SUPFAM" id="SSF55486">
    <property type="entry name" value="Metalloproteases ('zincins'), catalytic domain"/>
    <property type="match status" value="1"/>
</dbReference>
<name>A0A967APW8_9FLAO</name>
<dbReference type="RefSeq" id="WP_152572556.1">
    <property type="nucleotide sequence ID" value="NZ_VIKU02000001.1"/>
</dbReference>
<dbReference type="CDD" id="cd09598">
    <property type="entry name" value="M4_like"/>
    <property type="match status" value="1"/>
</dbReference>
<gene>
    <name evidence="1" type="ORF">FK220_001740</name>
</gene>
<organism evidence="1 2">
    <name type="scientific">Pelagihabitans pacificus</name>
    <dbReference type="NCBI Taxonomy" id="2696054"/>
    <lineage>
        <taxon>Bacteria</taxon>
        <taxon>Pseudomonadati</taxon>
        <taxon>Bacteroidota</taxon>
        <taxon>Flavobacteriia</taxon>
        <taxon>Flavobacteriales</taxon>
        <taxon>Flavobacteriaceae</taxon>
        <taxon>Pelagihabitans</taxon>
    </lineage>
</organism>
<evidence type="ECO:0000313" key="1">
    <source>
        <dbReference type="EMBL" id="NHF58044.1"/>
    </source>
</evidence>
<dbReference type="Proteomes" id="UP000707206">
    <property type="component" value="Unassembled WGS sequence"/>
</dbReference>
<keyword evidence="2" id="KW-1185">Reference proteome</keyword>